<evidence type="ECO:0000313" key="1">
    <source>
        <dbReference type="EMBL" id="MBX66711.1"/>
    </source>
</evidence>
<name>A0A2P2QIA5_RHIMU</name>
<dbReference type="EMBL" id="GGEC01086227">
    <property type="protein sequence ID" value="MBX66711.1"/>
    <property type="molecule type" value="Transcribed_RNA"/>
</dbReference>
<reference evidence="1" key="1">
    <citation type="submission" date="2018-02" db="EMBL/GenBank/DDBJ databases">
        <title>Rhizophora mucronata_Transcriptome.</title>
        <authorList>
            <person name="Meera S.P."/>
            <person name="Sreeshan A."/>
            <person name="Augustine A."/>
        </authorList>
    </citation>
    <scope>NUCLEOTIDE SEQUENCE</scope>
    <source>
        <tissue evidence="1">Leaf</tissue>
    </source>
</reference>
<accession>A0A2P2QIA5</accession>
<dbReference type="AlphaFoldDB" id="A0A2P2QIA5"/>
<protein>
    <submittedName>
        <fullName evidence="1">Uncharacterized protein</fullName>
    </submittedName>
</protein>
<organism evidence="1">
    <name type="scientific">Rhizophora mucronata</name>
    <name type="common">Asiatic mangrove</name>
    <dbReference type="NCBI Taxonomy" id="61149"/>
    <lineage>
        <taxon>Eukaryota</taxon>
        <taxon>Viridiplantae</taxon>
        <taxon>Streptophyta</taxon>
        <taxon>Embryophyta</taxon>
        <taxon>Tracheophyta</taxon>
        <taxon>Spermatophyta</taxon>
        <taxon>Magnoliopsida</taxon>
        <taxon>eudicotyledons</taxon>
        <taxon>Gunneridae</taxon>
        <taxon>Pentapetalae</taxon>
        <taxon>rosids</taxon>
        <taxon>fabids</taxon>
        <taxon>Malpighiales</taxon>
        <taxon>Rhizophoraceae</taxon>
        <taxon>Rhizophora</taxon>
    </lineage>
</organism>
<proteinExistence type="predicted"/>
<sequence>MHQIQEKVIKVNWSPATTHLQIGITIK</sequence>